<organism evidence="4 5">
    <name type="scientific">Streptomyces griseoaurantiacus M045</name>
    <dbReference type="NCBI Taxonomy" id="996637"/>
    <lineage>
        <taxon>Bacteria</taxon>
        <taxon>Bacillati</taxon>
        <taxon>Actinomycetota</taxon>
        <taxon>Actinomycetes</taxon>
        <taxon>Kitasatosporales</taxon>
        <taxon>Streptomycetaceae</taxon>
        <taxon>Streptomyces</taxon>
        <taxon>Streptomyces aurantiacus group</taxon>
    </lineage>
</organism>
<keyword evidence="2" id="KW-0472">Membrane</keyword>
<evidence type="ECO:0000256" key="1">
    <source>
        <dbReference type="SAM" id="MobiDB-lite"/>
    </source>
</evidence>
<dbReference type="Pfam" id="PF01757">
    <property type="entry name" value="Acyl_transf_3"/>
    <property type="match status" value="1"/>
</dbReference>
<feature type="region of interest" description="Disordered" evidence="1">
    <location>
        <begin position="1"/>
        <end position="163"/>
    </location>
</feature>
<proteinExistence type="predicted"/>
<sequence length="552" mass="58385">MTAQDGRGASGVGAYGQGGAGNGAGDWGPRGSAASGPASGTGPGHASGPGPGPAPAFGSAPGTAVGPHSWTRASAAERQTWADTPAPHPPTHPHPPTYDPATDPALATDPLPATAPTSLADGFPSQRSAATAGPETGPGTAATSQAKGRAGAEPASSAGKKPGGRDRYLDLLRSVALVRVVAFHIFGWTWLTIVFPSMGVMFALAGSLMARSLKRPPVSVIRGRLRRLLPPMWLFGAVLLTMMIVGGGWNPTKDPDLGSGFAGLVRLLNYIVPIGAPPYPAELGTEGAGLLGITWPDDAAGPLWYLRAYVWFVLASPLLLWAFRRFPWPTLLAPLALTVLLDGGVVSIPGETGNAVSDFAVYGSCWVLGFAHHDGMLKKIPRYAVVSVSALVMAFALWWASGHLGDEGWNLDEMPFVQAAWSLGFVAVLLQYSPSWQELPGRLAKWDKLVTLSNNRAVTIYLWHNLLIAFTFPIIDKFYELPFVQSDSAVSMLDSSYDYWPFVLVWPMLGLAIVAFGWVEDLAAKRRPRLWPNGAKRGRARAAGSPPSGHRA</sequence>
<dbReference type="InterPro" id="IPR002656">
    <property type="entry name" value="Acyl_transf_3_dom"/>
</dbReference>
<dbReference type="Proteomes" id="UP000003022">
    <property type="component" value="Unassembled WGS sequence"/>
</dbReference>
<dbReference type="EMBL" id="AEYX01000028">
    <property type="protein sequence ID" value="EGG47922.1"/>
    <property type="molecule type" value="Genomic_DNA"/>
</dbReference>
<keyword evidence="2" id="KW-0812">Transmembrane</keyword>
<feature type="compositionally biased region" description="Low complexity" evidence="1">
    <location>
        <begin position="99"/>
        <end position="121"/>
    </location>
</feature>
<protein>
    <submittedName>
        <fullName evidence="4">Integral membrane protein</fullName>
    </submittedName>
</protein>
<feature type="transmembrane region" description="Helical" evidence="2">
    <location>
        <begin position="231"/>
        <end position="249"/>
    </location>
</feature>
<feature type="transmembrane region" description="Helical" evidence="2">
    <location>
        <begin position="193"/>
        <end position="210"/>
    </location>
</feature>
<feature type="transmembrane region" description="Helical" evidence="2">
    <location>
        <begin position="499"/>
        <end position="519"/>
    </location>
</feature>
<dbReference type="GO" id="GO:0016747">
    <property type="term" value="F:acyltransferase activity, transferring groups other than amino-acyl groups"/>
    <property type="evidence" value="ECO:0007669"/>
    <property type="project" value="InterPro"/>
</dbReference>
<feature type="compositionally biased region" description="Low complexity" evidence="1">
    <location>
        <begin position="55"/>
        <end position="64"/>
    </location>
</feature>
<dbReference type="STRING" id="996637.SGM_1753"/>
<evidence type="ECO:0000259" key="3">
    <source>
        <dbReference type="Pfam" id="PF01757"/>
    </source>
</evidence>
<feature type="compositionally biased region" description="Pro residues" evidence="1">
    <location>
        <begin position="86"/>
        <end position="98"/>
    </location>
</feature>
<comment type="caution">
    <text evidence="4">The sequence shown here is derived from an EMBL/GenBank/DDBJ whole genome shotgun (WGS) entry which is preliminary data.</text>
</comment>
<evidence type="ECO:0000256" key="2">
    <source>
        <dbReference type="SAM" id="Phobius"/>
    </source>
</evidence>
<feature type="transmembrane region" description="Helical" evidence="2">
    <location>
        <begin position="420"/>
        <end position="439"/>
    </location>
</feature>
<accession>F3NF39</accession>
<feature type="compositionally biased region" description="Gly residues" evidence="1">
    <location>
        <begin position="8"/>
        <end position="28"/>
    </location>
</feature>
<feature type="transmembrane region" description="Helical" evidence="2">
    <location>
        <begin position="383"/>
        <end position="400"/>
    </location>
</feature>
<reference evidence="4 5" key="1">
    <citation type="journal article" date="2011" name="J. Bacteriol.">
        <title>Draft genome sequence of the marine bacterium Streptomyces griseoaurantiacus M045, which produces novel manumycin-type antibiotics with a pABA core component.</title>
        <authorList>
            <person name="Li F."/>
            <person name="Jiang P."/>
            <person name="Zheng H."/>
            <person name="Wang S."/>
            <person name="Zhao G."/>
            <person name="Qin S."/>
            <person name="Liu Z."/>
        </authorList>
    </citation>
    <scope>NUCLEOTIDE SEQUENCE [LARGE SCALE GENOMIC DNA]</scope>
    <source>
        <strain evidence="4 5">M045</strain>
    </source>
</reference>
<feature type="transmembrane region" description="Helical" evidence="2">
    <location>
        <begin position="304"/>
        <end position="323"/>
    </location>
</feature>
<name>F3NF39_9ACTN</name>
<feature type="transmembrane region" description="Helical" evidence="2">
    <location>
        <begin position="460"/>
        <end position="479"/>
    </location>
</feature>
<feature type="compositionally biased region" description="Gly residues" evidence="1">
    <location>
        <begin position="39"/>
        <end position="49"/>
    </location>
</feature>
<dbReference type="AlphaFoldDB" id="F3NF39"/>
<keyword evidence="5" id="KW-1185">Reference proteome</keyword>
<evidence type="ECO:0000313" key="4">
    <source>
        <dbReference type="EMBL" id="EGG47922.1"/>
    </source>
</evidence>
<feature type="compositionally biased region" description="Low complexity" evidence="1">
    <location>
        <begin position="29"/>
        <end position="38"/>
    </location>
</feature>
<feature type="domain" description="Acyltransferase 3" evidence="3">
    <location>
        <begin position="167"/>
        <end position="519"/>
    </location>
</feature>
<keyword evidence="2" id="KW-1133">Transmembrane helix</keyword>
<dbReference type="eggNOG" id="COG1835">
    <property type="taxonomic scope" value="Bacteria"/>
</dbReference>
<evidence type="ECO:0000313" key="5">
    <source>
        <dbReference type="Proteomes" id="UP000003022"/>
    </source>
</evidence>
<gene>
    <name evidence="4" type="ORF">SGM_1753</name>
</gene>